<dbReference type="RefSeq" id="WP_408156542.1">
    <property type="nucleotide sequence ID" value="NZ_JAQQFM010000003.1"/>
</dbReference>
<proteinExistence type="predicted"/>
<keyword evidence="1" id="KW-0812">Transmembrane</keyword>
<reference evidence="2 3" key="1">
    <citation type="journal article" date="2024" name="Chem. Sci.">
        <title>Discovery of megapolipeptins by genome mining of a Burkholderiales bacteria collection.</title>
        <authorList>
            <person name="Paulo B.S."/>
            <person name="Recchia M.J.J."/>
            <person name="Lee S."/>
            <person name="Fergusson C.H."/>
            <person name="Romanowski S.B."/>
            <person name="Hernandez A."/>
            <person name="Krull N."/>
            <person name="Liu D.Y."/>
            <person name="Cavanagh H."/>
            <person name="Bos A."/>
            <person name="Gray C.A."/>
            <person name="Murphy B.T."/>
            <person name="Linington R.G."/>
            <person name="Eustaquio A.S."/>
        </authorList>
    </citation>
    <scope>NUCLEOTIDE SEQUENCE [LARGE SCALE GENOMIC DNA]</scope>
    <source>
        <strain evidence="2 3">RL21-008-BIB-A</strain>
    </source>
</reference>
<protein>
    <recommendedName>
        <fullName evidence="4">Transmembrane protein</fullName>
    </recommendedName>
</protein>
<sequence>MLQQIIIHTPLWVWALLAFLMYRGAVASRDREAPLLKVLLIPMVMLALSANGLYQQAQADFSVLEFALLAAAVCGCLSWSLAGRGGIVAYPARGSVFLRGSWLPLLMMSFIFIVKYAAGVMQAMHVHWLQAFWFAPVLGLVYGGFIGAALGKMLRILHLYRRAQSPAAPSGLQSEQRSASI</sequence>
<keyword evidence="1" id="KW-0472">Membrane</keyword>
<evidence type="ECO:0008006" key="4">
    <source>
        <dbReference type="Google" id="ProtNLM"/>
    </source>
</evidence>
<gene>
    <name evidence="2" type="ORF">PQR62_07890</name>
</gene>
<feature type="transmembrane region" description="Helical" evidence="1">
    <location>
        <begin position="102"/>
        <end position="125"/>
    </location>
</feature>
<dbReference type="InterPro" id="IPR046730">
    <property type="entry name" value="DUF6622"/>
</dbReference>
<evidence type="ECO:0000313" key="2">
    <source>
        <dbReference type="EMBL" id="MFL9924180.1"/>
    </source>
</evidence>
<feature type="transmembrane region" description="Helical" evidence="1">
    <location>
        <begin position="6"/>
        <end position="22"/>
    </location>
</feature>
<evidence type="ECO:0000313" key="3">
    <source>
        <dbReference type="Proteomes" id="UP001629246"/>
    </source>
</evidence>
<evidence type="ECO:0000256" key="1">
    <source>
        <dbReference type="SAM" id="Phobius"/>
    </source>
</evidence>
<dbReference type="Pfam" id="PF20327">
    <property type="entry name" value="DUF6622"/>
    <property type="match status" value="1"/>
</dbReference>
<feature type="transmembrane region" description="Helical" evidence="1">
    <location>
        <begin position="131"/>
        <end position="151"/>
    </location>
</feature>
<feature type="transmembrane region" description="Helical" evidence="1">
    <location>
        <begin position="66"/>
        <end position="90"/>
    </location>
</feature>
<organism evidence="2 3">
    <name type="scientific">Herbaspirillum lusitanum</name>
    <dbReference type="NCBI Taxonomy" id="213312"/>
    <lineage>
        <taxon>Bacteria</taxon>
        <taxon>Pseudomonadati</taxon>
        <taxon>Pseudomonadota</taxon>
        <taxon>Betaproteobacteria</taxon>
        <taxon>Burkholderiales</taxon>
        <taxon>Oxalobacteraceae</taxon>
        <taxon>Herbaspirillum</taxon>
    </lineage>
</organism>
<feature type="transmembrane region" description="Helical" evidence="1">
    <location>
        <begin position="34"/>
        <end position="54"/>
    </location>
</feature>
<accession>A0ABW9A891</accession>
<comment type="caution">
    <text evidence="2">The sequence shown here is derived from an EMBL/GenBank/DDBJ whole genome shotgun (WGS) entry which is preliminary data.</text>
</comment>
<name>A0ABW9A891_9BURK</name>
<dbReference type="Proteomes" id="UP001629246">
    <property type="component" value="Unassembled WGS sequence"/>
</dbReference>
<keyword evidence="1" id="KW-1133">Transmembrane helix</keyword>
<dbReference type="EMBL" id="JAQQFM010000003">
    <property type="protein sequence ID" value="MFL9924180.1"/>
    <property type="molecule type" value="Genomic_DNA"/>
</dbReference>
<keyword evidence="3" id="KW-1185">Reference proteome</keyword>